<evidence type="ECO:0000256" key="1">
    <source>
        <dbReference type="ARBA" id="ARBA00022531"/>
    </source>
</evidence>
<keyword evidence="5" id="KW-1185">Reference proteome</keyword>
<dbReference type="Proteomes" id="UP000806077">
    <property type="component" value="Unassembled WGS sequence"/>
</dbReference>
<dbReference type="GO" id="GO:0015979">
    <property type="term" value="P:photosynthesis"/>
    <property type="evidence" value="ECO:0007669"/>
    <property type="project" value="UniProtKB-KW"/>
</dbReference>
<dbReference type="InterPro" id="IPR028203">
    <property type="entry name" value="PSII_CF48-like_dom"/>
</dbReference>
<dbReference type="InterPro" id="IPR015943">
    <property type="entry name" value="WD40/YVTN_repeat-like_dom_sf"/>
</dbReference>
<comment type="caution">
    <text evidence="4">The sequence shown here is derived from an EMBL/GenBank/DDBJ whole genome shotgun (WGS) entry which is preliminary data.</text>
</comment>
<evidence type="ECO:0000313" key="4">
    <source>
        <dbReference type="EMBL" id="MBE7694443.1"/>
    </source>
</evidence>
<evidence type="ECO:0000259" key="3">
    <source>
        <dbReference type="Pfam" id="PF14870"/>
    </source>
</evidence>
<accession>A0AAP1REM1</accession>
<dbReference type="RefSeq" id="WP_180947553.1">
    <property type="nucleotide sequence ID" value="NZ_JAJHTL010000001.1"/>
</dbReference>
<dbReference type="SUPFAM" id="SSF110296">
    <property type="entry name" value="Oligoxyloglucan reducing end-specific cellobiohydrolase"/>
    <property type="match status" value="2"/>
</dbReference>
<dbReference type="GO" id="GO:0009523">
    <property type="term" value="C:photosystem II"/>
    <property type="evidence" value="ECO:0007669"/>
    <property type="project" value="UniProtKB-KW"/>
</dbReference>
<dbReference type="Gene3D" id="2.130.10.10">
    <property type="entry name" value="YVTN repeat-like/Quinoprotein amine dehydrogenase"/>
    <property type="match status" value="1"/>
</dbReference>
<keyword evidence="1" id="KW-0602">Photosynthesis</keyword>
<dbReference type="Pfam" id="PF14870">
    <property type="entry name" value="PSII_BNR"/>
    <property type="match status" value="1"/>
</dbReference>
<dbReference type="PANTHER" id="PTHR47199">
    <property type="entry name" value="PHOTOSYSTEM II STABILITY/ASSEMBLY FACTOR HCF136, CHLOROPLASTIC"/>
    <property type="match status" value="1"/>
</dbReference>
<proteinExistence type="predicted"/>
<organism evidence="4 5">
    <name type="scientific">Tenacibaculum finnmarkense genomovar finnmarkense</name>
    <dbReference type="NCBI Taxonomy" id="1458503"/>
    <lineage>
        <taxon>Bacteria</taxon>
        <taxon>Pseudomonadati</taxon>
        <taxon>Bacteroidota</taxon>
        <taxon>Flavobacteriia</taxon>
        <taxon>Flavobacteriales</taxon>
        <taxon>Flavobacteriaceae</taxon>
        <taxon>Tenacibaculum</taxon>
        <taxon>Tenacibaculum finnmarkense</taxon>
    </lineage>
</organism>
<evidence type="ECO:0000313" key="5">
    <source>
        <dbReference type="Proteomes" id="UP000806077"/>
    </source>
</evidence>
<keyword evidence="2" id="KW-0604">Photosystem II</keyword>
<dbReference type="EMBL" id="WXXV01000002">
    <property type="protein sequence ID" value="MBE7694443.1"/>
    <property type="molecule type" value="Genomic_DNA"/>
</dbReference>
<feature type="domain" description="Photosynthesis system II assembly factor Ycf48/Hcf136-like" evidence="3">
    <location>
        <begin position="29"/>
        <end position="117"/>
    </location>
</feature>
<reference evidence="4 5" key="1">
    <citation type="journal article" date="2020" name="Int. J. Syst. Evol. Microbiol.">
        <title>Tenacibaculum piscium sp. nov., isolated from skin ulcers of sea-farmed fish, and description of Tenacibaculum finnmarkense sp. nov. with subdivision into genomovars finnmarkense and ulcerans.</title>
        <authorList>
            <person name="Olsen A.B."/>
            <person name="Spilsberg B."/>
            <person name="Nilsen H.K."/>
            <person name="Lagesen K."/>
            <person name="Gulla S."/>
            <person name="Avendano-Herrera R."/>
            <person name="Irgang R."/>
            <person name="Duchaud E."/>
            <person name="Colquhoun D.J."/>
        </authorList>
    </citation>
    <scope>NUCLEOTIDE SEQUENCE [LARGE SCALE GENOMIC DNA]</scope>
    <source>
        <strain evidence="4 5">TNO037</strain>
    </source>
</reference>
<evidence type="ECO:0000256" key="2">
    <source>
        <dbReference type="ARBA" id="ARBA00023276"/>
    </source>
</evidence>
<dbReference type="AlphaFoldDB" id="A0AAP1REM1"/>
<sequence length="356" mass="39772">MAIISYSCTENTDNKPLIEEIKVTKIVSNTQNRLERIQFLKGNKTGYITGRAGTLLKTTDSGETWTSLNTPLVDSKVYDWNSVWFNNEKTGFLVGRNTKKKITIYKTTDGATSWNEATVNGGDIDRMYDVAFTNSSTGFMVGYKGQIFKSTDTGATWNLITKIDTLGMREACVKNYAKLYPDREPSENTGTLSNARLYRLKVVSENEIYTAGRDGIVFKSIDGGNNWKYVNTGNINDIYDLNYIKNSVLITCGKNGSVSKIYKDGTYQDLTNIANTRSFRGMHFITEDVGWCVGEHGYIYKTSNGGNYWGKEIAPTESTYILRSCAFINPQIGIFVGNAGQIIKIEDSSTENLTQQ</sequence>
<name>A0AAP1REM1_9FLAO</name>
<gene>
    <name evidence="4" type="ORF">F7645_03235</name>
</gene>
<dbReference type="PANTHER" id="PTHR47199:SF2">
    <property type="entry name" value="PHOTOSYSTEM II STABILITY_ASSEMBLY FACTOR HCF136, CHLOROPLASTIC"/>
    <property type="match status" value="1"/>
</dbReference>
<protein>
    <recommendedName>
        <fullName evidence="3">Photosynthesis system II assembly factor Ycf48/Hcf136-like domain-containing protein</fullName>
    </recommendedName>
</protein>